<evidence type="ECO:0000313" key="1">
    <source>
        <dbReference type="EMBL" id="MBW0526362.1"/>
    </source>
</evidence>
<proteinExistence type="predicted"/>
<gene>
    <name evidence="1" type="ORF">O181_066077</name>
</gene>
<reference evidence="1" key="1">
    <citation type="submission" date="2021-03" db="EMBL/GenBank/DDBJ databases">
        <title>Draft genome sequence of rust myrtle Austropuccinia psidii MF-1, a brazilian biotype.</title>
        <authorList>
            <person name="Quecine M.C."/>
            <person name="Pachon D.M.R."/>
            <person name="Bonatelli M.L."/>
            <person name="Correr F.H."/>
            <person name="Franceschini L.M."/>
            <person name="Leite T.F."/>
            <person name="Margarido G.R.A."/>
            <person name="Almeida C.A."/>
            <person name="Ferrarezi J.A."/>
            <person name="Labate C.A."/>
        </authorList>
    </citation>
    <scope>NUCLEOTIDE SEQUENCE</scope>
    <source>
        <strain evidence="1">MF-1</strain>
    </source>
</reference>
<sequence>MSPVDLRDLEVTRNQPEDQILERMVHGRTIRELITTLPFTLKFNRKLEPEDLTDMGQVIQLHQLLKDFFQRGMEKKSLNLDLNWEEIVSGSQKICL</sequence>
<dbReference type="AlphaFoldDB" id="A0A9Q3I3X6"/>
<name>A0A9Q3I3X6_9BASI</name>
<comment type="caution">
    <text evidence="1">The sequence shown here is derived from an EMBL/GenBank/DDBJ whole genome shotgun (WGS) entry which is preliminary data.</text>
</comment>
<evidence type="ECO:0000313" key="2">
    <source>
        <dbReference type="Proteomes" id="UP000765509"/>
    </source>
</evidence>
<dbReference type="EMBL" id="AVOT02032595">
    <property type="protein sequence ID" value="MBW0526362.1"/>
    <property type="molecule type" value="Genomic_DNA"/>
</dbReference>
<organism evidence="1 2">
    <name type="scientific">Austropuccinia psidii MF-1</name>
    <dbReference type="NCBI Taxonomy" id="1389203"/>
    <lineage>
        <taxon>Eukaryota</taxon>
        <taxon>Fungi</taxon>
        <taxon>Dikarya</taxon>
        <taxon>Basidiomycota</taxon>
        <taxon>Pucciniomycotina</taxon>
        <taxon>Pucciniomycetes</taxon>
        <taxon>Pucciniales</taxon>
        <taxon>Sphaerophragmiaceae</taxon>
        <taxon>Austropuccinia</taxon>
    </lineage>
</organism>
<keyword evidence="2" id="KW-1185">Reference proteome</keyword>
<protein>
    <submittedName>
        <fullName evidence="1">Uncharacterized protein</fullName>
    </submittedName>
</protein>
<accession>A0A9Q3I3X6</accession>
<dbReference type="Proteomes" id="UP000765509">
    <property type="component" value="Unassembled WGS sequence"/>
</dbReference>